<evidence type="ECO:0000256" key="2">
    <source>
        <dbReference type="ARBA" id="ARBA00023002"/>
    </source>
</evidence>
<dbReference type="InterPro" id="IPR013154">
    <property type="entry name" value="ADH-like_N"/>
</dbReference>
<dbReference type="CDD" id="cd05276">
    <property type="entry name" value="p53_inducible_oxidoreductase"/>
    <property type="match status" value="1"/>
</dbReference>
<dbReference type="OrthoDB" id="9792162at2"/>
<dbReference type="Pfam" id="PF08240">
    <property type="entry name" value="ADH_N"/>
    <property type="match status" value="1"/>
</dbReference>
<keyword evidence="2" id="KW-0560">Oxidoreductase</keyword>
<dbReference type="SMART" id="SM00829">
    <property type="entry name" value="PKS_ER"/>
    <property type="match status" value="1"/>
</dbReference>
<evidence type="ECO:0000256" key="1">
    <source>
        <dbReference type="ARBA" id="ARBA00022857"/>
    </source>
</evidence>
<dbReference type="SUPFAM" id="SSF51735">
    <property type="entry name" value="NAD(P)-binding Rossmann-fold domains"/>
    <property type="match status" value="1"/>
</dbReference>
<dbReference type="SUPFAM" id="SSF50129">
    <property type="entry name" value="GroES-like"/>
    <property type="match status" value="1"/>
</dbReference>
<dbReference type="Gene3D" id="3.40.50.720">
    <property type="entry name" value="NAD(P)-binding Rossmann-like Domain"/>
    <property type="match status" value="1"/>
</dbReference>
<dbReference type="InterPro" id="IPR020843">
    <property type="entry name" value="ER"/>
</dbReference>
<dbReference type="HOGENOM" id="CLU_026673_3_4_0"/>
<dbReference type="Proteomes" id="UP000000263">
    <property type="component" value="Chromosome"/>
</dbReference>
<dbReference type="Pfam" id="PF00107">
    <property type="entry name" value="ADH_zinc_N"/>
    <property type="match status" value="1"/>
</dbReference>
<name>A7NID5_ROSCS</name>
<dbReference type="GO" id="GO:0070402">
    <property type="term" value="F:NADPH binding"/>
    <property type="evidence" value="ECO:0007669"/>
    <property type="project" value="TreeGrafter"/>
</dbReference>
<gene>
    <name evidence="4" type="ordered locus">Rcas_1137</name>
</gene>
<dbReference type="EMBL" id="CP000804">
    <property type="protein sequence ID" value="ABU57235.1"/>
    <property type="molecule type" value="Genomic_DNA"/>
</dbReference>
<dbReference type="KEGG" id="rca:Rcas_1137"/>
<dbReference type="eggNOG" id="COG0604">
    <property type="taxonomic scope" value="Bacteria"/>
</dbReference>
<dbReference type="NCBIfam" id="TIGR02824">
    <property type="entry name" value="quinone_pig3"/>
    <property type="match status" value="1"/>
</dbReference>
<evidence type="ECO:0000313" key="4">
    <source>
        <dbReference type="EMBL" id="ABU57235.1"/>
    </source>
</evidence>
<keyword evidence="5" id="KW-1185">Reference proteome</keyword>
<proteinExistence type="predicted"/>
<feature type="domain" description="Enoyl reductase (ER)" evidence="3">
    <location>
        <begin position="10"/>
        <end position="320"/>
    </location>
</feature>
<dbReference type="PANTHER" id="PTHR48106">
    <property type="entry name" value="QUINONE OXIDOREDUCTASE PIG3-RELATED"/>
    <property type="match status" value="1"/>
</dbReference>
<organism evidence="4 5">
    <name type="scientific">Roseiflexus castenholzii (strain DSM 13941 / HLO8)</name>
    <dbReference type="NCBI Taxonomy" id="383372"/>
    <lineage>
        <taxon>Bacteria</taxon>
        <taxon>Bacillati</taxon>
        <taxon>Chloroflexota</taxon>
        <taxon>Chloroflexia</taxon>
        <taxon>Chloroflexales</taxon>
        <taxon>Roseiflexineae</taxon>
        <taxon>Roseiflexaceae</taxon>
        <taxon>Roseiflexus</taxon>
    </lineage>
</organism>
<dbReference type="Gene3D" id="3.90.180.10">
    <property type="entry name" value="Medium-chain alcohol dehydrogenases, catalytic domain"/>
    <property type="match status" value="1"/>
</dbReference>
<dbReference type="STRING" id="383372.Rcas_1137"/>
<dbReference type="InterPro" id="IPR011032">
    <property type="entry name" value="GroES-like_sf"/>
</dbReference>
<dbReference type="RefSeq" id="WP_012119665.1">
    <property type="nucleotide sequence ID" value="NC_009767.1"/>
</dbReference>
<keyword evidence="1" id="KW-0521">NADP</keyword>
<dbReference type="AlphaFoldDB" id="A7NID5"/>
<dbReference type="GO" id="GO:0016651">
    <property type="term" value="F:oxidoreductase activity, acting on NAD(P)H"/>
    <property type="evidence" value="ECO:0007669"/>
    <property type="project" value="TreeGrafter"/>
</dbReference>
<dbReference type="PANTHER" id="PTHR48106:SF18">
    <property type="entry name" value="QUINONE OXIDOREDUCTASE PIG3"/>
    <property type="match status" value="1"/>
</dbReference>
<protein>
    <submittedName>
        <fullName evidence="4">Quinone oxidoreductase putative PIG3</fullName>
    </submittedName>
</protein>
<dbReference type="InterPro" id="IPR013149">
    <property type="entry name" value="ADH-like_C"/>
</dbReference>
<dbReference type="InterPro" id="IPR014189">
    <property type="entry name" value="Quinone_OxRdtase_PIG3"/>
</dbReference>
<evidence type="ECO:0000313" key="5">
    <source>
        <dbReference type="Proteomes" id="UP000000263"/>
    </source>
</evidence>
<evidence type="ECO:0000259" key="3">
    <source>
        <dbReference type="SMART" id="SM00829"/>
    </source>
</evidence>
<sequence>MKAILFDTPGAPDVLQYGDAPDPTPGSDELLVRVRATAVNRADLLQRRGAYAPPPGASPILGLELAGEVVTPTGQWRAGDRVMAVVTGGGYAELAVVPAGIAMRIPENLSFEEAAAIPEAFLTAFLNLFAMGKLQTGETVLIHAGASGVGTAAIQLARVAGARVFATAGSAEKLALCRELGAELAINYREESFAMRVLEATGSRGVDLILDFVGAPYWQQNTAALALDGRLQLIGFLGGSTGQIDLGPIMTKRLRVTGATLRRTPLSQKIALTADFVAFAHDRLTRGELRPIIDTIYPLRDAAEAHRVMEANRNAGKLVLRVDTDAA</sequence>
<accession>A7NID5</accession>
<dbReference type="InterPro" id="IPR036291">
    <property type="entry name" value="NAD(P)-bd_dom_sf"/>
</dbReference>
<reference evidence="4 5" key="1">
    <citation type="submission" date="2007-08" db="EMBL/GenBank/DDBJ databases">
        <title>Complete sequence of Roseiflexus castenholzii DSM 13941.</title>
        <authorList>
            <consortium name="US DOE Joint Genome Institute"/>
            <person name="Copeland A."/>
            <person name="Lucas S."/>
            <person name="Lapidus A."/>
            <person name="Barry K."/>
            <person name="Glavina del Rio T."/>
            <person name="Dalin E."/>
            <person name="Tice H."/>
            <person name="Pitluck S."/>
            <person name="Thompson L.S."/>
            <person name="Brettin T."/>
            <person name="Bruce D."/>
            <person name="Detter J.C."/>
            <person name="Han C."/>
            <person name="Tapia R."/>
            <person name="Schmutz J."/>
            <person name="Larimer F."/>
            <person name="Land M."/>
            <person name="Hauser L."/>
            <person name="Kyrpides N."/>
            <person name="Mikhailova N."/>
            <person name="Bryant D.A."/>
            <person name="Hanada S."/>
            <person name="Tsukatani Y."/>
            <person name="Richardson P."/>
        </authorList>
    </citation>
    <scope>NUCLEOTIDE SEQUENCE [LARGE SCALE GENOMIC DNA]</scope>
    <source>
        <strain evidence="5">DSM 13941 / HLO8</strain>
    </source>
</reference>